<dbReference type="Proteomes" id="UP000044602">
    <property type="component" value="Unassembled WGS sequence"/>
</dbReference>
<name>A0A0G4MSH6_VERLO</name>
<feature type="compositionally biased region" description="Basic and acidic residues" evidence="1">
    <location>
        <begin position="1"/>
        <end position="15"/>
    </location>
</feature>
<evidence type="ECO:0000313" key="2">
    <source>
        <dbReference type="EMBL" id="CRK37184.1"/>
    </source>
</evidence>
<gene>
    <name evidence="2" type="ORF">BN1708_020228</name>
</gene>
<proteinExistence type="predicted"/>
<evidence type="ECO:0000256" key="1">
    <source>
        <dbReference type="SAM" id="MobiDB-lite"/>
    </source>
</evidence>
<reference evidence="2 3" key="1">
    <citation type="submission" date="2015-05" db="EMBL/GenBank/DDBJ databases">
        <authorList>
            <person name="Wang D.B."/>
            <person name="Wang M."/>
        </authorList>
    </citation>
    <scope>NUCLEOTIDE SEQUENCE [LARGE SCALE GENOMIC DNA]</scope>
    <source>
        <strain evidence="2">VL1</strain>
    </source>
</reference>
<accession>A0A0G4MSH6</accession>
<feature type="compositionally biased region" description="Basic residues" evidence="1">
    <location>
        <begin position="29"/>
        <end position="39"/>
    </location>
</feature>
<evidence type="ECO:0000313" key="3">
    <source>
        <dbReference type="Proteomes" id="UP000044602"/>
    </source>
</evidence>
<keyword evidence="3" id="KW-1185">Reference proteome</keyword>
<sequence>PLDDPPHPPRREPQGNKRRQPPHGEARRRQAQARNRRGL</sequence>
<feature type="non-terminal residue" evidence="2">
    <location>
        <position position="1"/>
    </location>
</feature>
<protein>
    <submittedName>
        <fullName evidence="2">Uncharacterized protein</fullName>
    </submittedName>
</protein>
<organism evidence="2 3">
    <name type="scientific">Verticillium longisporum</name>
    <name type="common">Verticillium dahliae var. longisporum</name>
    <dbReference type="NCBI Taxonomy" id="100787"/>
    <lineage>
        <taxon>Eukaryota</taxon>
        <taxon>Fungi</taxon>
        <taxon>Dikarya</taxon>
        <taxon>Ascomycota</taxon>
        <taxon>Pezizomycotina</taxon>
        <taxon>Sordariomycetes</taxon>
        <taxon>Hypocreomycetidae</taxon>
        <taxon>Glomerellales</taxon>
        <taxon>Plectosphaerellaceae</taxon>
        <taxon>Verticillium</taxon>
    </lineage>
</organism>
<feature type="region of interest" description="Disordered" evidence="1">
    <location>
        <begin position="1"/>
        <end position="39"/>
    </location>
</feature>
<dbReference type="AlphaFoldDB" id="A0A0G4MSH6"/>
<dbReference type="EMBL" id="CVQH01024640">
    <property type="protein sequence ID" value="CRK37184.1"/>
    <property type="molecule type" value="Genomic_DNA"/>
</dbReference>